<sequence length="108" mass="12183">MSTYVLEHIVEEHVKIVYVCKAEGHGDVIGDVPGLKYCFSKQDCLEVNSSLICWSPWMLVDDLEVRFEGAYVGDELKTIAFQARNVNCSLSPEDLYSKVINILSNLCH</sequence>
<accession>A0A2R7Y8Y3</accession>
<evidence type="ECO:0000313" key="1">
    <source>
        <dbReference type="EMBL" id="PUA33322.1"/>
    </source>
</evidence>
<name>A0A2R7Y8Y3_9CREN</name>
<evidence type="ECO:0000313" key="2">
    <source>
        <dbReference type="Proteomes" id="UP000244093"/>
    </source>
</evidence>
<reference evidence="1 2" key="1">
    <citation type="journal article" date="2018" name="Syst. Appl. Microbiol.">
        <title>A new symbiotic nanoarchaeote (Candidatus Nanoclepta minutus) and its host (Zestosphaera tikiterensis gen. nov., sp. nov.) from a New Zealand hot spring.</title>
        <authorList>
            <person name="St John E."/>
            <person name="Liu Y."/>
            <person name="Podar M."/>
            <person name="Stott M.B."/>
            <person name="Meneghin J."/>
            <person name="Chen Z."/>
            <person name="Lagutin K."/>
            <person name="Mitchell K."/>
            <person name="Reysenbach A.L."/>
        </authorList>
    </citation>
    <scope>NUCLEOTIDE SEQUENCE [LARGE SCALE GENOMIC DNA]</scope>
    <source>
        <strain evidence="1">NZ3</strain>
    </source>
</reference>
<dbReference type="AlphaFoldDB" id="A0A2R7Y8Y3"/>
<organism evidence="1 2">
    <name type="scientific">Zestosphaera tikiterensis</name>
    <dbReference type="NCBI Taxonomy" id="1973259"/>
    <lineage>
        <taxon>Archaea</taxon>
        <taxon>Thermoproteota</taxon>
        <taxon>Thermoprotei</taxon>
        <taxon>Desulfurococcales</taxon>
        <taxon>Desulfurococcaceae</taxon>
        <taxon>Zestosphaera</taxon>
    </lineage>
</organism>
<dbReference type="Proteomes" id="UP000244093">
    <property type="component" value="Unassembled WGS sequence"/>
</dbReference>
<gene>
    <name evidence="1" type="ORF">B7O98_02520</name>
</gene>
<dbReference type="EMBL" id="NBVN01000002">
    <property type="protein sequence ID" value="PUA33322.1"/>
    <property type="molecule type" value="Genomic_DNA"/>
</dbReference>
<protein>
    <submittedName>
        <fullName evidence="1">Uncharacterized protein</fullName>
    </submittedName>
</protein>
<comment type="caution">
    <text evidence="1">The sequence shown here is derived from an EMBL/GenBank/DDBJ whole genome shotgun (WGS) entry which is preliminary data.</text>
</comment>
<proteinExistence type="predicted"/>